<reference evidence="2" key="1">
    <citation type="submission" date="2018-02" db="EMBL/GenBank/DDBJ databases">
        <authorList>
            <person name="Hausmann B."/>
        </authorList>
    </citation>
    <scope>NUCLEOTIDE SEQUENCE [LARGE SCALE GENOMIC DNA]</scope>
    <source>
        <strain evidence="2">Peat soil MAG SbF1</strain>
    </source>
</reference>
<proteinExistence type="predicted"/>
<evidence type="ECO:0000313" key="1">
    <source>
        <dbReference type="EMBL" id="SPF32615.1"/>
    </source>
</evidence>
<dbReference type="AlphaFoldDB" id="A0A2U3JYX0"/>
<dbReference type="EMBL" id="OMOF01000017">
    <property type="protein sequence ID" value="SPF32615.1"/>
    <property type="molecule type" value="Genomic_DNA"/>
</dbReference>
<organism evidence="1 2">
    <name type="scientific">Candidatus Desulfosporosinus infrequens</name>
    <dbReference type="NCBI Taxonomy" id="2043169"/>
    <lineage>
        <taxon>Bacteria</taxon>
        <taxon>Bacillati</taxon>
        <taxon>Bacillota</taxon>
        <taxon>Clostridia</taxon>
        <taxon>Eubacteriales</taxon>
        <taxon>Desulfitobacteriaceae</taxon>
        <taxon>Desulfosporosinus</taxon>
    </lineage>
</organism>
<sequence>MRDLYHSALSAYDAEQTNRSGSCSGERGASYAGKYSFRDRRFGDTLHWRLSCQMSHPLVKDGRVSPKPRMARGDLGSLAVAHILVRYPVFGVGRLNGSLLGCLRKDVALRDTASRAWVGERRRGDGTFHVRRRMQQRTVPVCMCL</sequence>
<name>A0A2U3JYX0_9FIRM</name>
<gene>
    <name evidence="1" type="ORF">SBF1_1130005</name>
</gene>
<evidence type="ECO:0000313" key="2">
    <source>
        <dbReference type="Proteomes" id="UP000238916"/>
    </source>
</evidence>
<accession>A0A2U3JYX0</accession>
<dbReference type="Proteomes" id="UP000238916">
    <property type="component" value="Unassembled WGS sequence"/>
</dbReference>
<protein>
    <submittedName>
        <fullName evidence="1">Uncharacterized protein</fullName>
    </submittedName>
</protein>